<dbReference type="GO" id="GO:0055086">
    <property type="term" value="P:nucleobase-containing small molecule metabolic process"/>
    <property type="evidence" value="ECO:0007669"/>
    <property type="project" value="UniProtKB-ARBA"/>
</dbReference>
<dbReference type="NCBIfam" id="NF004064">
    <property type="entry name" value="PRK05578.1"/>
    <property type="match status" value="1"/>
</dbReference>
<feature type="active site" description="Proton donor" evidence="12">
    <location>
        <position position="67"/>
    </location>
</feature>
<dbReference type="NCBIfam" id="TIGR01354">
    <property type="entry name" value="cyt_deam_tetra"/>
    <property type="match status" value="1"/>
</dbReference>
<dbReference type="PANTHER" id="PTHR11644">
    <property type="entry name" value="CYTIDINE DEAMINASE"/>
    <property type="match status" value="1"/>
</dbReference>
<evidence type="ECO:0000256" key="12">
    <source>
        <dbReference type="PIRSR" id="PIRSR606262-1"/>
    </source>
</evidence>
<sequence>MYRLNDNDFKEAPLNEAWFKEAKRAREKAYVPYSEFKVGCCLVTDQGQYIHGANIENASYPASICAERSALVGAYSQGITNFEALVIVTDNKEPSSPCGVCRQVMSELCDLSTYVYMANLDGDYIVMTVDELLPLSFSKGDLK</sequence>
<dbReference type="PROSITE" id="PS00903">
    <property type="entry name" value="CYT_DCMP_DEAMINASES_1"/>
    <property type="match status" value="1"/>
</dbReference>
<proteinExistence type="inferred from homology"/>
<evidence type="ECO:0000256" key="13">
    <source>
        <dbReference type="PIRSR" id="PIRSR606262-2"/>
    </source>
</evidence>
<evidence type="ECO:0000256" key="3">
    <source>
        <dbReference type="ARBA" id="ARBA00006576"/>
    </source>
</evidence>
<feature type="binding site" evidence="13">
    <location>
        <begin position="54"/>
        <end position="60"/>
    </location>
    <ligand>
        <name>substrate</name>
    </ligand>
</feature>
<dbReference type="InterPro" id="IPR016193">
    <property type="entry name" value="Cytidine_deaminase-like"/>
</dbReference>
<dbReference type="GO" id="GO:0072527">
    <property type="term" value="P:pyrimidine-containing compound metabolic process"/>
    <property type="evidence" value="ECO:0007669"/>
    <property type="project" value="UniProtKB-ARBA"/>
</dbReference>
<dbReference type="Proteomes" id="UP000277108">
    <property type="component" value="Unassembled WGS sequence"/>
</dbReference>
<evidence type="ECO:0000256" key="10">
    <source>
        <dbReference type="ARBA" id="ARBA00049252"/>
    </source>
</evidence>
<keyword evidence="8 14" id="KW-0862">Zinc</keyword>
<evidence type="ECO:0000256" key="14">
    <source>
        <dbReference type="PIRSR" id="PIRSR606262-3"/>
    </source>
</evidence>
<dbReference type="PROSITE" id="PS51747">
    <property type="entry name" value="CYT_DCMP_DEAMINASES_2"/>
    <property type="match status" value="1"/>
</dbReference>
<comment type="similarity">
    <text evidence="3 15">Belongs to the cytidine and deoxycytidylate deaminase family.</text>
</comment>
<name>A0A3N5BKD6_9BACL</name>
<dbReference type="Pfam" id="PF00383">
    <property type="entry name" value="dCMP_cyt_deam_1"/>
    <property type="match status" value="1"/>
</dbReference>
<gene>
    <name evidence="17" type="ORF">EDD62_0775</name>
</gene>
<feature type="binding site" evidence="14">
    <location>
        <position position="98"/>
    </location>
    <ligand>
        <name>Zn(2+)</name>
        <dbReference type="ChEBI" id="CHEBI:29105"/>
        <note>catalytic</note>
    </ligand>
</feature>
<keyword evidence="18" id="KW-1185">Reference proteome</keyword>
<dbReference type="InterPro" id="IPR016192">
    <property type="entry name" value="APOBEC/CMP_deaminase_Zn-bd"/>
</dbReference>
<evidence type="ECO:0000256" key="2">
    <source>
        <dbReference type="ARBA" id="ARBA00003949"/>
    </source>
</evidence>
<evidence type="ECO:0000256" key="11">
    <source>
        <dbReference type="ARBA" id="ARBA00049558"/>
    </source>
</evidence>
<dbReference type="GO" id="GO:0042802">
    <property type="term" value="F:identical protein binding"/>
    <property type="evidence" value="ECO:0007669"/>
    <property type="project" value="UniProtKB-ARBA"/>
</dbReference>
<dbReference type="FunFam" id="3.40.140.10:FF:000008">
    <property type="entry name" value="Cytidine deaminase"/>
    <property type="match status" value="1"/>
</dbReference>
<comment type="function">
    <text evidence="2 15">This enzyme scavenges exogenous and endogenous cytidine and 2'-deoxycytidine for UMP synthesis.</text>
</comment>
<dbReference type="GO" id="GO:0005829">
    <property type="term" value="C:cytosol"/>
    <property type="evidence" value="ECO:0007669"/>
    <property type="project" value="TreeGrafter"/>
</dbReference>
<evidence type="ECO:0000256" key="4">
    <source>
        <dbReference type="ARBA" id="ARBA00012783"/>
    </source>
</evidence>
<evidence type="ECO:0000256" key="1">
    <source>
        <dbReference type="ARBA" id="ARBA00001947"/>
    </source>
</evidence>
<dbReference type="InterPro" id="IPR050202">
    <property type="entry name" value="Cyt/Deoxycyt_deaminase"/>
</dbReference>
<dbReference type="GO" id="GO:0008270">
    <property type="term" value="F:zinc ion binding"/>
    <property type="evidence" value="ECO:0007669"/>
    <property type="project" value="UniProtKB-UniRule"/>
</dbReference>
<evidence type="ECO:0000313" key="18">
    <source>
        <dbReference type="Proteomes" id="UP000277108"/>
    </source>
</evidence>
<evidence type="ECO:0000313" key="17">
    <source>
        <dbReference type="EMBL" id="RPF58133.1"/>
    </source>
</evidence>
<keyword evidence="7 15" id="KW-0378">Hydrolase</keyword>
<comment type="catalytic activity">
    <reaction evidence="10 15">
        <text>2'-deoxycytidine + H2O + H(+) = 2'-deoxyuridine + NH4(+)</text>
        <dbReference type="Rhea" id="RHEA:13433"/>
        <dbReference type="ChEBI" id="CHEBI:15377"/>
        <dbReference type="ChEBI" id="CHEBI:15378"/>
        <dbReference type="ChEBI" id="CHEBI:15698"/>
        <dbReference type="ChEBI" id="CHEBI:16450"/>
        <dbReference type="ChEBI" id="CHEBI:28938"/>
        <dbReference type="EC" id="3.5.4.5"/>
    </reaction>
</comment>
<dbReference type="InterPro" id="IPR006262">
    <property type="entry name" value="Cyt_deam_tetra"/>
</dbReference>
<dbReference type="InterPro" id="IPR002125">
    <property type="entry name" value="CMP_dCMP_dom"/>
</dbReference>
<evidence type="ECO:0000256" key="15">
    <source>
        <dbReference type="RuleBase" id="RU364006"/>
    </source>
</evidence>
<keyword evidence="6 14" id="KW-0479">Metal-binding</keyword>
<feature type="domain" description="CMP/dCMP-type deaminase" evidence="16">
    <location>
        <begin position="13"/>
        <end position="140"/>
    </location>
</feature>
<evidence type="ECO:0000259" key="16">
    <source>
        <dbReference type="PROSITE" id="PS51747"/>
    </source>
</evidence>
<dbReference type="SUPFAM" id="SSF53927">
    <property type="entry name" value="Cytidine deaminase-like"/>
    <property type="match status" value="1"/>
</dbReference>
<evidence type="ECO:0000256" key="6">
    <source>
        <dbReference type="ARBA" id="ARBA00022723"/>
    </source>
</evidence>
<dbReference type="AlphaFoldDB" id="A0A3N5BKD6"/>
<evidence type="ECO:0000256" key="5">
    <source>
        <dbReference type="ARBA" id="ARBA00018266"/>
    </source>
</evidence>
<reference evidence="17 18" key="1">
    <citation type="submission" date="2018-11" db="EMBL/GenBank/DDBJ databases">
        <title>Genomic Encyclopedia of Type Strains, Phase IV (KMG-IV): sequencing the most valuable type-strain genomes for metagenomic binning, comparative biology and taxonomic classification.</title>
        <authorList>
            <person name="Goeker M."/>
        </authorList>
    </citation>
    <scope>NUCLEOTIDE SEQUENCE [LARGE SCALE GENOMIC DNA]</scope>
    <source>
        <strain evidence="17 18">DSM 29158</strain>
    </source>
</reference>
<organism evidence="17 18">
    <name type="scientific">Abyssicoccus albus</name>
    <dbReference type="NCBI Taxonomy" id="1817405"/>
    <lineage>
        <taxon>Bacteria</taxon>
        <taxon>Bacillati</taxon>
        <taxon>Bacillota</taxon>
        <taxon>Bacilli</taxon>
        <taxon>Bacillales</taxon>
        <taxon>Abyssicoccaceae</taxon>
    </lineage>
</organism>
<evidence type="ECO:0000256" key="7">
    <source>
        <dbReference type="ARBA" id="ARBA00022801"/>
    </source>
</evidence>
<dbReference type="CDD" id="cd01283">
    <property type="entry name" value="cytidine_deaminase"/>
    <property type="match status" value="1"/>
</dbReference>
<feature type="binding site" evidence="14">
    <location>
        <position position="65"/>
    </location>
    <ligand>
        <name>Zn(2+)</name>
        <dbReference type="ChEBI" id="CHEBI:29105"/>
        <note>catalytic</note>
    </ligand>
</feature>
<dbReference type="EC" id="3.5.4.5" evidence="4 15"/>
<comment type="caution">
    <text evidence="17">The sequence shown here is derived from an EMBL/GenBank/DDBJ whole genome shotgun (WGS) entry which is preliminary data.</text>
</comment>
<dbReference type="RefSeq" id="WP_123807592.1">
    <property type="nucleotide sequence ID" value="NZ_RKRK01000002.1"/>
</dbReference>
<dbReference type="EMBL" id="RKRK01000002">
    <property type="protein sequence ID" value="RPF58133.1"/>
    <property type="molecule type" value="Genomic_DNA"/>
</dbReference>
<accession>A0A3N5BKD6</accession>
<comment type="cofactor">
    <cofactor evidence="1 14 15">
        <name>Zn(2+)</name>
        <dbReference type="ChEBI" id="CHEBI:29105"/>
    </cofactor>
</comment>
<dbReference type="PANTHER" id="PTHR11644:SF2">
    <property type="entry name" value="CYTIDINE DEAMINASE"/>
    <property type="match status" value="1"/>
</dbReference>
<feature type="binding site" evidence="14">
    <location>
        <position position="101"/>
    </location>
    <ligand>
        <name>Zn(2+)</name>
        <dbReference type="ChEBI" id="CHEBI:29105"/>
        <note>catalytic</note>
    </ligand>
</feature>
<dbReference type="Gene3D" id="3.40.140.10">
    <property type="entry name" value="Cytidine Deaminase, domain 2"/>
    <property type="match status" value="1"/>
</dbReference>
<evidence type="ECO:0000256" key="9">
    <source>
        <dbReference type="ARBA" id="ARBA00032005"/>
    </source>
</evidence>
<dbReference type="GO" id="GO:0004126">
    <property type="term" value="F:cytidine deaminase activity"/>
    <property type="evidence" value="ECO:0007669"/>
    <property type="project" value="UniProtKB-UniRule"/>
</dbReference>
<protein>
    <recommendedName>
        <fullName evidence="5 15">Cytidine deaminase</fullName>
        <ecNumber evidence="4 15">3.5.4.5</ecNumber>
    </recommendedName>
    <alternativeName>
        <fullName evidence="9 15">Cytidine aminohydrolase</fullName>
    </alternativeName>
</protein>
<comment type="catalytic activity">
    <reaction evidence="11 15">
        <text>cytidine + H2O + H(+) = uridine + NH4(+)</text>
        <dbReference type="Rhea" id="RHEA:16069"/>
        <dbReference type="ChEBI" id="CHEBI:15377"/>
        <dbReference type="ChEBI" id="CHEBI:15378"/>
        <dbReference type="ChEBI" id="CHEBI:16704"/>
        <dbReference type="ChEBI" id="CHEBI:17562"/>
        <dbReference type="ChEBI" id="CHEBI:28938"/>
        <dbReference type="EC" id="3.5.4.5"/>
    </reaction>
</comment>
<evidence type="ECO:0000256" key="8">
    <source>
        <dbReference type="ARBA" id="ARBA00022833"/>
    </source>
</evidence>
<dbReference type="OrthoDB" id="9795347at2"/>